<evidence type="ECO:0000256" key="2">
    <source>
        <dbReference type="ARBA" id="ARBA00022434"/>
    </source>
</evidence>
<dbReference type="CDD" id="cd01056">
    <property type="entry name" value="Euk_Ferritin"/>
    <property type="match status" value="1"/>
</dbReference>
<protein>
    <recommendedName>
        <fullName evidence="6">Ferritin</fullName>
        <ecNumber evidence="6">1.16.3.1</ecNumber>
    </recommendedName>
</protein>
<dbReference type="PANTHER" id="PTHR11431">
    <property type="entry name" value="FERRITIN"/>
    <property type="match status" value="1"/>
</dbReference>
<keyword evidence="3 5" id="KW-0479">Metal-binding</keyword>
<dbReference type="GO" id="GO:0006879">
    <property type="term" value="P:intracellular iron ion homeostasis"/>
    <property type="evidence" value="ECO:0007669"/>
    <property type="project" value="UniProtKB-KW"/>
</dbReference>
<evidence type="ECO:0000256" key="4">
    <source>
        <dbReference type="ARBA" id="ARBA00023004"/>
    </source>
</evidence>
<dbReference type="InterPro" id="IPR009078">
    <property type="entry name" value="Ferritin-like_SF"/>
</dbReference>
<feature type="domain" description="Ferritin-like diiron" evidence="7">
    <location>
        <begin position="6"/>
        <end position="171"/>
    </location>
</feature>
<keyword evidence="2 6" id="KW-0409">Iron storage</keyword>
<dbReference type="Gene3D" id="1.20.1260.10">
    <property type="match status" value="1"/>
</dbReference>
<comment type="function">
    <text evidence="6">Stores iron in a soluble, non-toxic, readily available form. Important for iron homeostasis. Iron is taken up in the ferrous form and deposited as ferric hydroxides after oxidation.</text>
</comment>
<accession>A0A151IGU9</accession>
<organism evidence="8 9">
    <name type="scientific">Cyphomyrmex costatus</name>
    <dbReference type="NCBI Taxonomy" id="456900"/>
    <lineage>
        <taxon>Eukaryota</taxon>
        <taxon>Metazoa</taxon>
        <taxon>Ecdysozoa</taxon>
        <taxon>Arthropoda</taxon>
        <taxon>Hexapoda</taxon>
        <taxon>Insecta</taxon>
        <taxon>Pterygota</taxon>
        <taxon>Neoptera</taxon>
        <taxon>Endopterygota</taxon>
        <taxon>Hymenoptera</taxon>
        <taxon>Apocrita</taxon>
        <taxon>Aculeata</taxon>
        <taxon>Formicoidea</taxon>
        <taxon>Formicidae</taxon>
        <taxon>Myrmicinae</taxon>
        <taxon>Cyphomyrmex</taxon>
    </lineage>
</organism>
<dbReference type="EC" id="1.16.3.1" evidence="6"/>
<evidence type="ECO:0000256" key="6">
    <source>
        <dbReference type="RuleBase" id="RU361145"/>
    </source>
</evidence>
<dbReference type="GO" id="GO:0004322">
    <property type="term" value="F:ferroxidase activity"/>
    <property type="evidence" value="ECO:0007669"/>
    <property type="project" value="UniProtKB-EC"/>
</dbReference>
<evidence type="ECO:0000313" key="8">
    <source>
        <dbReference type="EMBL" id="KYN00658.1"/>
    </source>
</evidence>
<dbReference type="GO" id="GO:0008198">
    <property type="term" value="F:ferrous iron binding"/>
    <property type="evidence" value="ECO:0007669"/>
    <property type="project" value="TreeGrafter"/>
</dbReference>
<dbReference type="AlphaFoldDB" id="A0A151IGU9"/>
<dbReference type="SUPFAM" id="SSF47240">
    <property type="entry name" value="Ferritin-like"/>
    <property type="match status" value="1"/>
</dbReference>
<sequence length="337" mass="37743">MSLVRQSFHEECEDALNKQINLELYASYVYLSMVSPASCTMHPSACVSLQAYYFDRSDVALPGLYKYFKKASDEEREHAMKFLTYQNKRGGDVVLTDIQAPSRRNWNSAKDAMMEALQLEKRVNQVLINCSLSELEYDGWLQLRLWHAFNDDPVPVFTERGNVTVSSVRSGASVVGQNGLLPAQINALKNLAEHDGKYRLKALARISSGSEIVFLTSVPACYLLGSDLEDVITIWLDATAEPIAVSISSSGPCTLDNPFTNMWTTNVVVKYPDGGPIPDTATYIQKLEREREARERGETKDNRSFLAKYWMYIVPFLIFLLLSSAPNPEAGGSAQRQ</sequence>
<feature type="binding site" evidence="5">
    <location>
        <position position="78"/>
    </location>
    <ligand>
        <name>Fe cation</name>
        <dbReference type="ChEBI" id="CHEBI:24875"/>
        <label>1</label>
    </ligand>
</feature>
<comment type="similarity">
    <text evidence="1 6">Belongs to the ferritin family.</text>
</comment>
<evidence type="ECO:0000256" key="5">
    <source>
        <dbReference type="PIRSR" id="PIRSR601519-1"/>
    </source>
</evidence>
<dbReference type="Pfam" id="PF21203">
    <property type="entry name" value="ECM10"/>
    <property type="match status" value="1"/>
</dbReference>
<dbReference type="GO" id="GO:0005737">
    <property type="term" value="C:cytoplasm"/>
    <property type="evidence" value="ECO:0007669"/>
    <property type="project" value="TreeGrafter"/>
</dbReference>
<keyword evidence="9" id="KW-1185">Reference proteome</keyword>
<reference evidence="8 9" key="1">
    <citation type="submission" date="2016-03" db="EMBL/GenBank/DDBJ databases">
        <title>Cyphomyrmex costatus WGS genome.</title>
        <authorList>
            <person name="Nygaard S."/>
            <person name="Hu H."/>
            <person name="Boomsma J."/>
            <person name="Zhang G."/>
        </authorList>
    </citation>
    <scope>NUCLEOTIDE SEQUENCE [LARGE SCALE GENOMIC DNA]</scope>
    <source>
        <strain evidence="8">MS0001</strain>
        <tissue evidence="8">Whole body</tissue>
    </source>
</reference>
<evidence type="ECO:0000259" key="7">
    <source>
        <dbReference type="PROSITE" id="PS50905"/>
    </source>
</evidence>
<evidence type="ECO:0000256" key="1">
    <source>
        <dbReference type="ARBA" id="ARBA00007513"/>
    </source>
</evidence>
<dbReference type="Proteomes" id="UP000078542">
    <property type="component" value="Unassembled WGS sequence"/>
</dbReference>
<dbReference type="PROSITE" id="PS50905">
    <property type="entry name" value="FERRITIN_LIKE"/>
    <property type="match status" value="1"/>
</dbReference>
<name>A0A151IGU9_9HYME</name>
<dbReference type="InterPro" id="IPR001519">
    <property type="entry name" value="Ferritin"/>
</dbReference>
<keyword evidence="4 5" id="KW-0408">Iron</keyword>
<keyword evidence="6" id="KW-0560">Oxidoreductase</keyword>
<feature type="binding site" evidence="5">
    <location>
        <position position="120"/>
    </location>
    <ligand>
        <name>Fe cation</name>
        <dbReference type="ChEBI" id="CHEBI:24875"/>
        <label>1</label>
    </ligand>
</feature>
<dbReference type="PANTHER" id="PTHR11431:SF75">
    <property type="entry name" value="FERRITIN"/>
    <property type="match status" value="1"/>
</dbReference>
<evidence type="ECO:0000313" key="9">
    <source>
        <dbReference type="Proteomes" id="UP000078542"/>
    </source>
</evidence>
<dbReference type="Pfam" id="PF00210">
    <property type="entry name" value="Ferritin"/>
    <property type="match status" value="1"/>
</dbReference>
<comment type="catalytic activity">
    <reaction evidence="6">
        <text>4 Fe(2+) + O2 + 4 H(+) = 4 Fe(3+) + 2 H2O</text>
        <dbReference type="Rhea" id="RHEA:11148"/>
        <dbReference type="ChEBI" id="CHEBI:15377"/>
        <dbReference type="ChEBI" id="CHEBI:15378"/>
        <dbReference type="ChEBI" id="CHEBI:15379"/>
        <dbReference type="ChEBI" id="CHEBI:29033"/>
        <dbReference type="ChEBI" id="CHEBI:29034"/>
        <dbReference type="EC" id="1.16.3.1"/>
    </reaction>
</comment>
<evidence type="ECO:0000256" key="3">
    <source>
        <dbReference type="ARBA" id="ARBA00022723"/>
    </source>
</evidence>
<dbReference type="InterPro" id="IPR008331">
    <property type="entry name" value="Ferritin_DPS_dom"/>
</dbReference>
<dbReference type="EMBL" id="KQ977661">
    <property type="protein sequence ID" value="KYN00658.1"/>
    <property type="molecule type" value="Genomic_DNA"/>
</dbReference>
<dbReference type="CDD" id="cd22209">
    <property type="entry name" value="EMC10"/>
    <property type="match status" value="1"/>
</dbReference>
<dbReference type="InterPro" id="IPR012347">
    <property type="entry name" value="Ferritin-like"/>
</dbReference>
<dbReference type="GO" id="GO:0006826">
    <property type="term" value="P:iron ion transport"/>
    <property type="evidence" value="ECO:0007669"/>
    <property type="project" value="InterPro"/>
</dbReference>
<dbReference type="STRING" id="456900.A0A151IGU9"/>
<gene>
    <name evidence="8" type="ORF">ALC62_08516</name>
</gene>
<dbReference type="GO" id="GO:0008199">
    <property type="term" value="F:ferric iron binding"/>
    <property type="evidence" value="ECO:0007669"/>
    <property type="project" value="InterPro"/>
</dbReference>
<dbReference type="InterPro" id="IPR009040">
    <property type="entry name" value="Ferritin-like_diiron"/>
</dbReference>
<proteinExistence type="inferred from homology"/>
<feature type="binding site" evidence="5">
    <location>
        <position position="23"/>
    </location>
    <ligand>
        <name>Fe cation</name>
        <dbReference type="ChEBI" id="CHEBI:24875"/>
        <label>1</label>
    </ligand>
</feature>
<feature type="binding site" evidence="5">
    <location>
        <position position="75"/>
    </location>
    <ligand>
        <name>Fe cation</name>
        <dbReference type="ChEBI" id="CHEBI:24875"/>
        <label>1</label>
    </ligand>
</feature>